<dbReference type="GO" id="GO:0015833">
    <property type="term" value="P:peptide transport"/>
    <property type="evidence" value="ECO:0007669"/>
    <property type="project" value="InterPro"/>
</dbReference>
<dbReference type="InterPro" id="IPR013563">
    <property type="entry name" value="Oligopep_ABC_C"/>
</dbReference>
<keyword evidence="2" id="KW-0813">Transport</keyword>
<dbReference type="PROSITE" id="PS50893">
    <property type="entry name" value="ABC_TRANSPORTER_2"/>
    <property type="match status" value="1"/>
</dbReference>
<keyword evidence="3" id="KW-0547">Nucleotide-binding</keyword>
<proteinExistence type="inferred from homology"/>
<evidence type="ECO:0000256" key="3">
    <source>
        <dbReference type="ARBA" id="ARBA00022741"/>
    </source>
</evidence>
<dbReference type="GO" id="GO:0016887">
    <property type="term" value="F:ATP hydrolysis activity"/>
    <property type="evidence" value="ECO:0007669"/>
    <property type="project" value="InterPro"/>
</dbReference>
<evidence type="ECO:0000259" key="5">
    <source>
        <dbReference type="PROSITE" id="PS50893"/>
    </source>
</evidence>
<evidence type="ECO:0000313" key="6">
    <source>
        <dbReference type="EMBL" id="SVB67850.1"/>
    </source>
</evidence>
<dbReference type="GO" id="GO:0005524">
    <property type="term" value="F:ATP binding"/>
    <property type="evidence" value="ECO:0007669"/>
    <property type="project" value="UniProtKB-KW"/>
</dbReference>
<evidence type="ECO:0000256" key="4">
    <source>
        <dbReference type="ARBA" id="ARBA00022840"/>
    </source>
</evidence>
<dbReference type="InterPro" id="IPR050319">
    <property type="entry name" value="ABC_transp_ATP-bind"/>
</dbReference>
<dbReference type="PROSITE" id="PS00211">
    <property type="entry name" value="ABC_TRANSPORTER_1"/>
    <property type="match status" value="1"/>
</dbReference>
<dbReference type="AlphaFoldDB" id="A0A382FXY7"/>
<organism evidence="6">
    <name type="scientific">marine metagenome</name>
    <dbReference type="NCBI Taxonomy" id="408172"/>
    <lineage>
        <taxon>unclassified sequences</taxon>
        <taxon>metagenomes</taxon>
        <taxon>ecological metagenomes</taxon>
    </lineage>
</organism>
<dbReference type="InterPro" id="IPR017871">
    <property type="entry name" value="ABC_transporter-like_CS"/>
</dbReference>
<gene>
    <name evidence="6" type="ORF">METZ01_LOCUS220704</name>
</gene>
<comment type="similarity">
    <text evidence="1">Belongs to the ABC transporter superfamily.</text>
</comment>
<dbReference type="FunFam" id="3.40.50.300:FF:000016">
    <property type="entry name" value="Oligopeptide ABC transporter ATP-binding component"/>
    <property type="match status" value="1"/>
</dbReference>
<dbReference type="EMBL" id="UINC01052476">
    <property type="protein sequence ID" value="SVB67850.1"/>
    <property type="molecule type" value="Genomic_DNA"/>
</dbReference>
<dbReference type="NCBIfam" id="TIGR01727">
    <property type="entry name" value="oligo_HPY"/>
    <property type="match status" value="1"/>
</dbReference>
<dbReference type="CDD" id="cd03257">
    <property type="entry name" value="ABC_NikE_OppD_transporters"/>
    <property type="match status" value="1"/>
</dbReference>
<accession>A0A382FXY7</accession>
<feature type="domain" description="ABC transporter" evidence="5">
    <location>
        <begin position="11"/>
        <end position="261"/>
    </location>
</feature>
<dbReference type="Pfam" id="PF08352">
    <property type="entry name" value="oligo_HPY"/>
    <property type="match status" value="1"/>
</dbReference>
<dbReference type="InterPro" id="IPR003439">
    <property type="entry name" value="ABC_transporter-like_ATP-bd"/>
</dbReference>
<evidence type="ECO:0000256" key="2">
    <source>
        <dbReference type="ARBA" id="ARBA00022448"/>
    </source>
</evidence>
<dbReference type="GO" id="GO:0055085">
    <property type="term" value="P:transmembrane transport"/>
    <property type="evidence" value="ECO:0007669"/>
    <property type="project" value="UniProtKB-ARBA"/>
</dbReference>
<dbReference type="Pfam" id="PF00005">
    <property type="entry name" value="ABC_tran"/>
    <property type="match status" value="1"/>
</dbReference>
<evidence type="ECO:0000256" key="1">
    <source>
        <dbReference type="ARBA" id="ARBA00005417"/>
    </source>
</evidence>
<dbReference type="SUPFAM" id="SSF52540">
    <property type="entry name" value="P-loop containing nucleoside triphosphate hydrolases"/>
    <property type="match status" value="1"/>
</dbReference>
<keyword evidence="4" id="KW-0067">ATP-binding</keyword>
<dbReference type="InterPro" id="IPR003593">
    <property type="entry name" value="AAA+_ATPase"/>
</dbReference>
<dbReference type="InterPro" id="IPR027417">
    <property type="entry name" value="P-loop_NTPase"/>
</dbReference>
<dbReference type="Gene3D" id="3.40.50.300">
    <property type="entry name" value="P-loop containing nucleotide triphosphate hydrolases"/>
    <property type="match status" value="1"/>
</dbReference>
<dbReference type="PANTHER" id="PTHR43776">
    <property type="entry name" value="TRANSPORT ATP-BINDING PROTEIN"/>
    <property type="match status" value="1"/>
</dbReference>
<name>A0A382FXY7_9ZZZZ</name>
<reference evidence="6" key="1">
    <citation type="submission" date="2018-05" db="EMBL/GenBank/DDBJ databases">
        <authorList>
            <person name="Lanie J.A."/>
            <person name="Ng W.-L."/>
            <person name="Kazmierczak K.M."/>
            <person name="Andrzejewski T.M."/>
            <person name="Davidsen T.M."/>
            <person name="Wayne K.J."/>
            <person name="Tettelin H."/>
            <person name="Glass J.I."/>
            <person name="Rusch D."/>
            <person name="Podicherti R."/>
            <person name="Tsui H.-C.T."/>
            <person name="Winkler M.E."/>
        </authorList>
    </citation>
    <scope>NUCLEOTIDE SEQUENCE</scope>
</reference>
<dbReference type="PANTHER" id="PTHR43776:SF7">
    <property type="entry name" value="D,D-DIPEPTIDE TRANSPORT ATP-BINDING PROTEIN DDPF-RELATED"/>
    <property type="match status" value="1"/>
</dbReference>
<dbReference type="SMART" id="SM00382">
    <property type="entry name" value="AAA"/>
    <property type="match status" value="1"/>
</dbReference>
<protein>
    <recommendedName>
        <fullName evidence="5">ABC transporter domain-containing protein</fullName>
    </recommendedName>
</protein>
<sequence>MSDTYSFDPLLQVKNLKQHFPVTAGLLRRQVGIVKAVDGVNFDLLPKENLGLVGESGCGKTTLAHSILRLYQPTEGQILFKNVDLARLKPSALRAMRPKMQMIFQDPQDSLNPRMTVGSIIAEPLDEHTVIKGKERSDRVEELLDAVGLNPRYTNRYPHEFSGGQRQRIGIARALGLNPEFIVCDEPIAALDVSIQAQVVNLLEDLQEKLGLTYLFISHDLGMIRHISKKVAVMYLGKIVELGPAHELYARAQHPYTKALLSAVPLHDPRREAKRERIILSGDVPSPANPPTGCPFRTRCPVVEARCAVSLPEPKKQGPGHWVACHLLE</sequence>